<dbReference type="Gene3D" id="3.60.40.10">
    <property type="entry name" value="PPM-type phosphatase domain"/>
    <property type="match status" value="1"/>
</dbReference>
<reference evidence="3 4" key="1">
    <citation type="submission" date="2015-10" db="EMBL/GenBank/DDBJ databases">
        <authorList>
            <person name="Gilbert D.G."/>
        </authorList>
    </citation>
    <scope>NUCLEOTIDE SEQUENCE [LARGE SCALE GENOMIC DNA]</scope>
    <source>
        <strain evidence="3 4">NRRL B-16712</strain>
    </source>
</reference>
<dbReference type="PROSITE" id="PS51746">
    <property type="entry name" value="PPM_2"/>
    <property type="match status" value="1"/>
</dbReference>
<accession>A0A124G955</accession>
<dbReference type="SMART" id="SM00332">
    <property type="entry name" value="PP2Cc"/>
    <property type="match status" value="1"/>
</dbReference>
<feature type="region of interest" description="Disordered" evidence="1">
    <location>
        <begin position="405"/>
        <end position="431"/>
    </location>
</feature>
<dbReference type="SUPFAM" id="SSF81606">
    <property type="entry name" value="PP2C-like"/>
    <property type="match status" value="1"/>
</dbReference>
<evidence type="ECO:0000259" key="2">
    <source>
        <dbReference type="PROSITE" id="PS51746"/>
    </source>
</evidence>
<feature type="region of interest" description="Disordered" evidence="1">
    <location>
        <begin position="31"/>
        <end position="59"/>
    </location>
</feature>
<keyword evidence="4" id="KW-1185">Reference proteome</keyword>
<feature type="domain" description="PPM-type phosphatase" evidence="2">
    <location>
        <begin position="118"/>
        <end position="401"/>
    </location>
</feature>
<comment type="caution">
    <text evidence="3">The sequence shown here is derived from an EMBL/GenBank/DDBJ whole genome shotgun (WGS) entry which is preliminary data.</text>
</comment>
<proteinExistence type="predicted"/>
<feature type="compositionally biased region" description="Acidic residues" evidence="1">
    <location>
        <begin position="407"/>
        <end position="431"/>
    </location>
</feature>
<gene>
    <name evidence="3" type="ORF">ADL15_33235</name>
</gene>
<evidence type="ECO:0000313" key="4">
    <source>
        <dbReference type="Proteomes" id="UP000053244"/>
    </source>
</evidence>
<keyword evidence="3" id="KW-0808">Transferase</keyword>
<protein>
    <submittedName>
        <fullName evidence="3">Protein kinase</fullName>
    </submittedName>
</protein>
<dbReference type="GO" id="GO:0016301">
    <property type="term" value="F:kinase activity"/>
    <property type="evidence" value="ECO:0007669"/>
    <property type="project" value="UniProtKB-KW"/>
</dbReference>
<dbReference type="InterPro" id="IPR001932">
    <property type="entry name" value="PPM-type_phosphatase-like_dom"/>
</dbReference>
<dbReference type="AlphaFoldDB" id="A0A124G955"/>
<name>A0A124G955_9ACTN</name>
<feature type="region of interest" description="Disordered" evidence="1">
    <location>
        <begin position="176"/>
        <end position="213"/>
    </location>
</feature>
<dbReference type="Proteomes" id="UP000053244">
    <property type="component" value="Unassembled WGS sequence"/>
</dbReference>
<sequence>MILTECDSCAEGRASGAVFCEACGRRLTDAAGSADVSPTADGSLSGAGPASGEADALSGTAGSAAAASPAAGAAPARGGRDCPHCGTPGAVGPEGYCDECGMLAGRPRDHTEADGDAVAAAVSDRGRRHHRNEDAMWLAVGADAADVVVCDGVSSSFDPDVASEVAAKAAGELLARAQHPDRSPAQPGTAEAPGDEAATDAGDPDVTQPPGAEPALPIAEVVGLAIQGAGEAVAALVGTGDPRRQASNPACTIVAAAVRGPHVGFGWVGDSRIYWVSPEGPAEQLTEDDSWARHVIAMGADPRVAMNDPKAHAITAWLGADAGRITPRVGAFTARVDGHLVLCSDGLWNYLADPADFGDAVRSALRVATGPRPLLEAARALVAYANSAGGADNITVALVPVSPEIQAEAEGDAETNDVGEAGENDTEPSEA</sequence>
<dbReference type="Pfam" id="PF13672">
    <property type="entry name" value="PP2C_2"/>
    <property type="match status" value="1"/>
</dbReference>
<organism evidence="3 4">
    <name type="scientific">Actinoplanes awajinensis subsp. mycoplanecinus</name>
    <dbReference type="NCBI Taxonomy" id="135947"/>
    <lineage>
        <taxon>Bacteria</taxon>
        <taxon>Bacillati</taxon>
        <taxon>Actinomycetota</taxon>
        <taxon>Actinomycetes</taxon>
        <taxon>Micromonosporales</taxon>
        <taxon>Micromonosporaceae</taxon>
        <taxon>Actinoplanes</taxon>
    </lineage>
</organism>
<dbReference type="RefSeq" id="WP_067699435.1">
    <property type="nucleotide sequence ID" value="NZ_LLZH01000293.1"/>
</dbReference>
<keyword evidence="3" id="KW-0418">Kinase</keyword>
<dbReference type="OrthoDB" id="9801841at2"/>
<evidence type="ECO:0000256" key="1">
    <source>
        <dbReference type="SAM" id="MobiDB-lite"/>
    </source>
</evidence>
<dbReference type="EMBL" id="LLZH01000293">
    <property type="protein sequence ID" value="KUL27940.1"/>
    <property type="molecule type" value="Genomic_DNA"/>
</dbReference>
<dbReference type="InterPro" id="IPR036457">
    <property type="entry name" value="PPM-type-like_dom_sf"/>
</dbReference>
<dbReference type="CDD" id="cd00143">
    <property type="entry name" value="PP2Cc"/>
    <property type="match status" value="1"/>
</dbReference>
<evidence type="ECO:0000313" key="3">
    <source>
        <dbReference type="EMBL" id="KUL27940.1"/>
    </source>
</evidence>